<dbReference type="GO" id="GO:0042597">
    <property type="term" value="C:periplasmic space"/>
    <property type="evidence" value="ECO:0007669"/>
    <property type="project" value="UniProtKB-SubCell"/>
</dbReference>
<evidence type="ECO:0000256" key="3">
    <source>
        <dbReference type="ARBA" id="ARBA00023284"/>
    </source>
</evidence>
<keyword evidence="4" id="KW-0812">Transmembrane</keyword>
<keyword evidence="7" id="KW-1185">Reference proteome</keyword>
<sequence length="189" mass="20314">MHCYDRAMNRRLFLYAGVAAAAAASGGYFLAERRNARPAPSVAAPAEGAGDPLAQLRQLALPDLHGTPRKLADWGGQPLVVNFWATWCAPCVKEMPELDALQKKYPQVRFVGIGVDTTDNMRKFVEKIPVSYPLLVMGAGAIDTLRSLGNPSGGLPFTLLLSADGSMKRKILGQIVYDDLDRSVAGLSA</sequence>
<dbReference type="eggNOG" id="COG0526">
    <property type="taxonomic scope" value="Bacteria"/>
</dbReference>
<dbReference type="InterPro" id="IPR050553">
    <property type="entry name" value="Thioredoxin_ResA/DsbE_sf"/>
</dbReference>
<dbReference type="Proteomes" id="UP000005250">
    <property type="component" value="Chromosome"/>
</dbReference>
<dbReference type="PANTHER" id="PTHR42852:SF13">
    <property type="entry name" value="PROTEIN DIPZ"/>
    <property type="match status" value="1"/>
</dbReference>
<accession>A0A0T7CRI4</accession>
<evidence type="ECO:0000256" key="2">
    <source>
        <dbReference type="ARBA" id="ARBA00022764"/>
    </source>
</evidence>
<dbReference type="HOGENOM" id="CLU_042529_11_1_4"/>
<evidence type="ECO:0000313" key="6">
    <source>
        <dbReference type="EMBL" id="CCJ64277.1"/>
    </source>
</evidence>
<dbReference type="EMBL" id="HE965805">
    <property type="protein sequence ID" value="CCJ64277.1"/>
    <property type="molecule type" value="Genomic_DNA"/>
</dbReference>
<proteinExistence type="predicted"/>
<protein>
    <submittedName>
        <fullName evidence="6">Thioredoxin</fullName>
    </submittedName>
</protein>
<keyword evidence="3" id="KW-0676">Redox-active center</keyword>
<dbReference type="InterPro" id="IPR006311">
    <property type="entry name" value="TAT_signal"/>
</dbReference>
<dbReference type="PANTHER" id="PTHR42852">
    <property type="entry name" value="THIOL:DISULFIDE INTERCHANGE PROTEIN DSBE"/>
    <property type="match status" value="1"/>
</dbReference>
<dbReference type="InterPro" id="IPR013766">
    <property type="entry name" value="Thioredoxin_domain"/>
</dbReference>
<dbReference type="Pfam" id="PF00578">
    <property type="entry name" value="AhpC-TSA"/>
    <property type="match status" value="1"/>
</dbReference>
<dbReference type="GO" id="GO:0015036">
    <property type="term" value="F:disulfide oxidoreductase activity"/>
    <property type="evidence" value="ECO:0007669"/>
    <property type="project" value="UniProtKB-ARBA"/>
</dbReference>
<keyword evidence="2" id="KW-0574">Periplasm</keyword>
<dbReference type="InterPro" id="IPR017937">
    <property type="entry name" value="Thioredoxin_CS"/>
</dbReference>
<evidence type="ECO:0000313" key="7">
    <source>
        <dbReference type="Proteomes" id="UP000005250"/>
    </source>
</evidence>
<feature type="domain" description="Thioredoxin" evidence="5">
    <location>
        <begin position="33"/>
        <end position="189"/>
    </location>
</feature>
<dbReference type="PROSITE" id="PS51352">
    <property type="entry name" value="THIOREDOXIN_2"/>
    <property type="match status" value="1"/>
</dbReference>
<dbReference type="PROSITE" id="PS00194">
    <property type="entry name" value="THIOREDOXIN_1"/>
    <property type="match status" value="1"/>
</dbReference>
<dbReference type="AlphaFoldDB" id="A0A0T7CRI4"/>
<dbReference type="PROSITE" id="PS51318">
    <property type="entry name" value="TAT"/>
    <property type="match status" value="1"/>
</dbReference>
<reference evidence="6 7" key="1">
    <citation type="journal article" date="2012" name="BMC Genomics">
        <title>Comparative genomics of the classical Bordetella subspecies: the evolution and exchange of virulence-associated diversity amongst closely related pathogens.</title>
        <authorList>
            <person name="Park J."/>
            <person name="Zhang Y."/>
            <person name="Buboltz A.M."/>
            <person name="Zhang X."/>
            <person name="Schuster S.C."/>
            <person name="Ahuja U."/>
            <person name="Liu M."/>
            <person name="Miller J.F."/>
            <person name="Sebaihia M."/>
            <person name="Bentley S.D."/>
            <person name="Parkhill J."/>
            <person name="Harvill E.T."/>
        </authorList>
    </citation>
    <scope>NUCLEOTIDE SEQUENCE [LARGE SCALE GENOMIC DNA]</scope>
    <source>
        <strain evidence="7">ATCC 9797 / DSM 5571 / CCUG 30873 / LMG 14455 / NCTC 10739 / 18323</strain>
    </source>
</reference>
<evidence type="ECO:0000259" key="5">
    <source>
        <dbReference type="PROSITE" id="PS51352"/>
    </source>
</evidence>
<evidence type="ECO:0000256" key="4">
    <source>
        <dbReference type="SAM" id="Phobius"/>
    </source>
</evidence>
<dbReference type="SUPFAM" id="SSF52833">
    <property type="entry name" value="Thioredoxin-like"/>
    <property type="match status" value="1"/>
</dbReference>
<feature type="transmembrane region" description="Helical" evidence="4">
    <location>
        <begin position="12"/>
        <end position="31"/>
    </location>
</feature>
<evidence type="ECO:0000256" key="1">
    <source>
        <dbReference type="ARBA" id="ARBA00004418"/>
    </source>
</evidence>
<dbReference type="InterPro" id="IPR000866">
    <property type="entry name" value="AhpC/TSA"/>
</dbReference>
<dbReference type="KEGG" id="bper:BN118_2852"/>
<gene>
    <name evidence="6" type="ordered locus">BN118_2852</name>
</gene>
<keyword evidence="4" id="KW-1133">Transmembrane helix</keyword>
<organism evidence="6 7">
    <name type="scientific">Bordetella pertussis (strain ATCC 9797 / DSM 5571 / CCUG 30873 / LMG 14455 / NCTC 10739 / 18323)</name>
    <dbReference type="NCBI Taxonomy" id="568706"/>
    <lineage>
        <taxon>Bacteria</taxon>
        <taxon>Pseudomonadati</taxon>
        <taxon>Pseudomonadota</taxon>
        <taxon>Betaproteobacteria</taxon>
        <taxon>Burkholderiales</taxon>
        <taxon>Alcaligenaceae</taxon>
        <taxon>Bordetella</taxon>
    </lineage>
</organism>
<dbReference type="InterPro" id="IPR036249">
    <property type="entry name" value="Thioredoxin-like_sf"/>
</dbReference>
<dbReference type="CDD" id="cd02966">
    <property type="entry name" value="TlpA_like_family"/>
    <property type="match status" value="1"/>
</dbReference>
<name>A0A0T7CRI4_BORP1</name>
<dbReference type="GO" id="GO:0016209">
    <property type="term" value="F:antioxidant activity"/>
    <property type="evidence" value="ECO:0007669"/>
    <property type="project" value="InterPro"/>
</dbReference>
<keyword evidence="4" id="KW-0472">Membrane</keyword>
<dbReference type="Gene3D" id="3.40.30.10">
    <property type="entry name" value="Glutaredoxin"/>
    <property type="match status" value="1"/>
</dbReference>
<comment type="subcellular location">
    <subcellularLocation>
        <location evidence="1">Periplasm</location>
    </subcellularLocation>
</comment>